<comment type="function">
    <text evidence="2 9">Removes 5-oxoproline from various penultimate amino acid residues except L-proline.</text>
</comment>
<dbReference type="PATRIC" id="fig|1459.3.peg.923"/>
<dbReference type="RefSeq" id="WP_053433499.1">
    <property type="nucleotide sequence ID" value="NZ_LGUF01000007.1"/>
</dbReference>
<evidence type="ECO:0000256" key="5">
    <source>
        <dbReference type="ARBA" id="ARBA00022490"/>
    </source>
</evidence>
<dbReference type="InterPro" id="IPR033693">
    <property type="entry name" value="PGPEP1_Glu_AS"/>
</dbReference>
<proteinExistence type="inferred from homology"/>
<dbReference type="GO" id="GO:0006508">
    <property type="term" value="P:proteolysis"/>
    <property type="evidence" value="ECO:0007669"/>
    <property type="project" value="UniProtKB-KW"/>
</dbReference>
<keyword evidence="12" id="KW-1185">Reference proteome</keyword>
<dbReference type="PANTHER" id="PTHR23402:SF1">
    <property type="entry name" value="PYROGLUTAMYL-PEPTIDASE I"/>
    <property type="match status" value="1"/>
</dbReference>
<evidence type="ECO:0000256" key="4">
    <source>
        <dbReference type="ARBA" id="ARBA00006641"/>
    </source>
</evidence>
<evidence type="ECO:0000256" key="3">
    <source>
        <dbReference type="ARBA" id="ARBA00004496"/>
    </source>
</evidence>
<dbReference type="GO" id="GO:0016920">
    <property type="term" value="F:pyroglutamyl-peptidase activity"/>
    <property type="evidence" value="ECO:0007669"/>
    <property type="project" value="UniProtKB-UniRule"/>
</dbReference>
<comment type="subunit">
    <text evidence="9">Homotetramer.</text>
</comment>
<evidence type="ECO:0000256" key="6">
    <source>
        <dbReference type="ARBA" id="ARBA00022670"/>
    </source>
</evidence>
<gene>
    <name evidence="9" type="primary">pcp</name>
    <name evidence="11" type="ORF">AF332_04455</name>
</gene>
<dbReference type="InterPro" id="IPR036440">
    <property type="entry name" value="Peptidase_C15-like_sf"/>
</dbReference>
<comment type="catalytic activity">
    <reaction evidence="1 9 10">
        <text>Release of an N-terminal pyroglutamyl group from a polypeptide, the second amino acid generally not being Pro.</text>
        <dbReference type="EC" id="3.4.19.3"/>
    </reaction>
</comment>
<dbReference type="SUPFAM" id="SSF53182">
    <property type="entry name" value="Pyrrolidone carboxyl peptidase (pyroglutamate aminopeptidase)"/>
    <property type="match status" value="1"/>
</dbReference>
<dbReference type="HAMAP" id="MF_00417">
    <property type="entry name" value="Pyrrolid_peptidase"/>
    <property type="match status" value="1"/>
</dbReference>
<dbReference type="Gene3D" id="3.40.630.20">
    <property type="entry name" value="Peptidase C15, pyroglutamyl peptidase I-like"/>
    <property type="match status" value="1"/>
</dbReference>
<reference evidence="12" key="1">
    <citation type="submission" date="2015-07" db="EMBL/GenBank/DDBJ databases">
        <title>Fjat-10036 dsm4.</title>
        <authorList>
            <person name="Liu B."/>
            <person name="Wang J."/>
            <person name="Zhu Y."/>
            <person name="Liu G."/>
            <person name="Chen Q."/>
            <person name="Chen Z."/>
            <person name="Lan J."/>
            <person name="Che J."/>
            <person name="Ge C."/>
            <person name="Shi H."/>
            <person name="Pan Z."/>
            <person name="Liu X."/>
        </authorList>
    </citation>
    <scope>NUCLEOTIDE SEQUENCE [LARGE SCALE GENOMIC DNA]</scope>
    <source>
        <strain evidence="12">DSM 4</strain>
    </source>
</reference>
<dbReference type="EMBL" id="LGUF01000007">
    <property type="protein sequence ID" value="KON86146.1"/>
    <property type="molecule type" value="Genomic_DNA"/>
</dbReference>
<dbReference type="STRING" id="1459.AF332_04455"/>
<dbReference type="PROSITE" id="PS01333">
    <property type="entry name" value="PYRASE_GLU"/>
    <property type="match status" value="1"/>
</dbReference>
<evidence type="ECO:0000313" key="12">
    <source>
        <dbReference type="Proteomes" id="UP000037109"/>
    </source>
</evidence>
<dbReference type="OrthoDB" id="9779738at2"/>
<evidence type="ECO:0000256" key="8">
    <source>
        <dbReference type="ARBA" id="ARBA00022807"/>
    </source>
</evidence>
<dbReference type="PANTHER" id="PTHR23402">
    <property type="entry name" value="PROTEASE FAMILY C15 PYROGLUTAMYL-PEPTIDASE I-RELATED"/>
    <property type="match status" value="1"/>
</dbReference>
<keyword evidence="7 9" id="KW-0378">Hydrolase</keyword>
<protein>
    <recommendedName>
        <fullName evidence="9">Pyrrolidone-carboxylate peptidase</fullName>
        <ecNumber evidence="9">3.4.19.3</ecNumber>
    </recommendedName>
    <alternativeName>
        <fullName evidence="9">5-oxoprolyl-peptidase</fullName>
    </alternativeName>
    <alternativeName>
        <fullName evidence="9">Pyroglutamyl-peptidase I</fullName>
        <shortName evidence="9">PGP-I</shortName>
        <shortName evidence="9">Pyrase</shortName>
    </alternativeName>
</protein>
<evidence type="ECO:0000256" key="7">
    <source>
        <dbReference type="ARBA" id="ARBA00022801"/>
    </source>
</evidence>
<accession>A0A0M0G9M7</accession>
<evidence type="ECO:0000256" key="9">
    <source>
        <dbReference type="HAMAP-Rule" id="MF_00417"/>
    </source>
</evidence>
<evidence type="ECO:0000256" key="2">
    <source>
        <dbReference type="ARBA" id="ARBA00002280"/>
    </source>
</evidence>
<comment type="caution">
    <text evidence="11">The sequence shown here is derived from an EMBL/GenBank/DDBJ whole genome shotgun (WGS) entry which is preliminary data.</text>
</comment>
<comment type="subcellular location">
    <subcellularLocation>
        <location evidence="3 9">Cytoplasm</location>
    </subcellularLocation>
</comment>
<dbReference type="PIRSF" id="PIRSF015592">
    <property type="entry name" value="Prld-crbxl_pptds"/>
    <property type="match status" value="1"/>
</dbReference>
<evidence type="ECO:0000313" key="11">
    <source>
        <dbReference type="EMBL" id="KON86146.1"/>
    </source>
</evidence>
<feature type="active site" evidence="9">
    <location>
        <position position="142"/>
    </location>
</feature>
<dbReference type="NCBIfam" id="NF009676">
    <property type="entry name" value="PRK13197.1"/>
    <property type="match status" value="1"/>
</dbReference>
<dbReference type="InterPro" id="IPR029762">
    <property type="entry name" value="PGP-I_bact-type"/>
</dbReference>
<organism evidence="11 12">
    <name type="scientific">Sporosarcina globispora</name>
    <name type="common">Bacillus globisporus</name>
    <dbReference type="NCBI Taxonomy" id="1459"/>
    <lineage>
        <taxon>Bacteria</taxon>
        <taxon>Bacillati</taxon>
        <taxon>Bacillota</taxon>
        <taxon>Bacilli</taxon>
        <taxon>Bacillales</taxon>
        <taxon>Caryophanaceae</taxon>
        <taxon>Sporosarcina</taxon>
    </lineage>
</organism>
<feature type="active site" evidence="9 10">
    <location>
        <position position="80"/>
    </location>
</feature>
<comment type="similarity">
    <text evidence="4 9">Belongs to the peptidase C15 family.</text>
</comment>
<evidence type="ECO:0000256" key="1">
    <source>
        <dbReference type="ARBA" id="ARBA00001770"/>
    </source>
</evidence>
<keyword evidence="8 9" id="KW-0788">Thiol protease</keyword>
<dbReference type="Proteomes" id="UP000037109">
    <property type="component" value="Unassembled WGS sequence"/>
</dbReference>
<keyword evidence="5 9" id="KW-0963">Cytoplasm</keyword>
<dbReference type="AlphaFoldDB" id="A0A0M0G9M7"/>
<dbReference type="CDD" id="cd00501">
    <property type="entry name" value="Peptidase_C15"/>
    <property type="match status" value="1"/>
</dbReference>
<dbReference type="EC" id="3.4.19.3" evidence="9"/>
<dbReference type="GO" id="GO:0005829">
    <property type="term" value="C:cytosol"/>
    <property type="evidence" value="ECO:0007669"/>
    <property type="project" value="InterPro"/>
</dbReference>
<keyword evidence="6 9" id="KW-0645">Protease</keyword>
<dbReference type="InterPro" id="IPR000816">
    <property type="entry name" value="Peptidase_C15"/>
</dbReference>
<feature type="active site" evidence="9">
    <location>
        <position position="166"/>
    </location>
</feature>
<name>A0A0M0G9M7_SPOGL</name>
<sequence length="201" mass="21800">MKKLLLTGFEPFLDFPINPTEKIVNALDGKKAGNYEIMGHLLPVDFNLAPKKIVEQAAEKKPDAVISLGLAAGRTAITPERIAINCQDGEPDNSGIAPEDKLIEENGPDGYFSTLPIRRMVNRLKEAGYPAAISNTAGTYLCNNVMYSVLHMLKTSNKDLPAGFVHIPASHELAAASKKSMPSWSDADLLEAVTLIIKELD</sequence>
<evidence type="ECO:0000256" key="10">
    <source>
        <dbReference type="PROSITE-ProRule" id="PRU10076"/>
    </source>
</evidence>
<dbReference type="Pfam" id="PF01470">
    <property type="entry name" value="Peptidase_C15"/>
    <property type="match status" value="1"/>
</dbReference>
<dbReference type="InterPro" id="IPR016125">
    <property type="entry name" value="Peptidase_C15-like"/>
</dbReference>
<dbReference type="PRINTS" id="PR00706">
    <property type="entry name" value="PYROGLUPTASE"/>
</dbReference>